<gene>
    <name evidence="14 17" type="primary">hprK</name>
    <name evidence="17" type="ORF">H8Z83_04615</name>
</gene>
<dbReference type="GO" id="GO:0000155">
    <property type="term" value="F:phosphorelay sensor kinase activity"/>
    <property type="evidence" value="ECO:0007669"/>
    <property type="project" value="InterPro"/>
</dbReference>
<dbReference type="SUPFAM" id="SSF75138">
    <property type="entry name" value="HprK N-terminal domain-like"/>
    <property type="match status" value="1"/>
</dbReference>
<protein>
    <recommendedName>
        <fullName evidence="14">HPr kinase/phosphorylase</fullName>
        <shortName evidence="14">HPrK/P</shortName>
        <ecNumber evidence="14">2.7.11.-</ecNumber>
        <ecNumber evidence="14">2.7.4.-</ecNumber>
    </recommendedName>
    <alternativeName>
        <fullName evidence="14">HPr(Ser) kinase/phosphorylase</fullName>
    </alternativeName>
</protein>
<evidence type="ECO:0000313" key="18">
    <source>
        <dbReference type="Proteomes" id="UP000620327"/>
    </source>
</evidence>
<evidence type="ECO:0000256" key="1">
    <source>
        <dbReference type="ARBA" id="ARBA00001120"/>
    </source>
</evidence>
<evidence type="ECO:0000256" key="7">
    <source>
        <dbReference type="ARBA" id="ARBA00022741"/>
    </source>
</evidence>
<comment type="function">
    <text evidence="14">Catalyzes the ATP- as well as the pyrophosphate-dependent phosphorylation of a specific serine residue in HPr, a phosphocarrier protein of the phosphoenolpyruvate-dependent sugar phosphotransferase system (PTS). HprK/P also catalyzes the pyrophosphate-producing, inorganic phosphate-dependent dephosphorylation (phosphorolysis) of seryl-phosphorylated HPr (P-Ser-HPr). The two antagonistic activities of HprK/P are regulated by several intracellular metabolites, which change their concentration in response to the absence or presence of rapidly metabolisable carbon sources (glucose, fructose, etc.) in the growth medium. Therefore, by controlling the phosphorylation state of HPr, HPrK/P is a sensor enzyme that plays a major role in the regulation of carbon metabolism and sugar transport: it mediates carbon catabolite repression (CCR), and regulates PTS-catalyzed carbohydrate uptake and inducer exclusion.</text>
</comment>
<feature type="binding site" evidence="14">
    <location>
        <position position="163"/>
    </location>
    <ligand>
        <name>Mg(2+)</name>
        <dbReference type="ChEBI" id="CHEBI:18420"/>
    </ligand>
</feature>
<dbReference type="GO" id="GO:0005524">
    <property type="term" value="F:ATP binding"/>
    <property type="evidence" value="ECO:0007669"/>
    <property type="project" value="UniProtKB-UniRule"/>
</dbReference>
<feature type="domain" description="HPr(Ser) kinase/phosphorylase N-terminal" evidence="15">
    <location>
        <begin position="8"/>
        <end position="130"/>
    </location>
</feature>
<dbReference type="Gene3D" id="3.40.50.300">
    <property type="entry name" value="P-loop containing nucleotide triphosphate hydrolases"/>
    <property type="match status" value="1"/>
</dbReference>
<dbReference type="FunFam" id="3.40.50.300:FF:000174">
    <property type="entry name" value="HPr kinase/phosphorylase"/>
    <property type="match status" value="1"/>
</dbReference>
<keyword evidence="4 14" id="KW-0723">Serine/threonine-protein kinase</keyword>
<evidence type="ECO:0000256" key="3">
    <source>
        <dbReference type="ARBA" id="ARBA00006883"/>
    </source>
</evidence>
<evidence type="ECO:0000259" key="16">
    <source>
        <dbReference type="Pfam" id="PF07475"/>
    </source>
</evidence>
<dbReference type="AlphaFoldDB" id="A0A923MF72"/>
<evidence type="ECO:0000256" key="13">
    <source>
        <dbReference type="ARBA" id="ARBA00047657"/>
    </source>
</evidence>
<comment type="subunit">
    <text evidence="14">Homohexamer.</text>
</comment>
<keyword evidence="10 14" id="KW-0460">Magnesium</keyword>
<dbReference type="SUPFAM" id="SSF53795">
    <property type="entry name" value="PEP carboxykinase-like"/>
    <property type="match status" value="1"/>
</dbReference>
<comment type="cofactor">
    <cofactor evidence="2 14">
        <name>Mg(2+)</name>
        <dbReference type="ChEBI" id="CHEBI:18420"/>
    </cofactor>
</comment>
<dbReference type="CDD" id="cd01918">
    <property type="entry name" value="HprK_C"/>
    <property type="match status" value="1"/>
</dbReference>
<dbReference type="InterPro" id="IPR011104">
    <property type="entry name" value="Hpr_kin/Pase_C"/>
</dbReference>
<evidence type="ECO:0000313" key="17">
    <source>
        <dbReference type="EMBL" id="MBC5769605.1"/>
    </source>
</evidence>
<feature type="domain" description="HPr kinase/phosphorylase C-terminal" evidence="16">
    <location>
        <begin position="133"/>
        <end position="300"/>
    </location>
</feature>
<dbReference type="GO" id="GO:0004674">
    <property type="term" value="F:protein serine/threonine kinase activity"/>
    <property type="evidence" value="ECO:0007669"/>
    <property type="project" value="UniProtKB-KW"/>
</dbReference>
<dbReference type="PANTHER" id="PTHR30305">
    <property type="entry name" value="PROTEIN YJDM-RELATED"/>
    <property type="match status" value="1"/>
</dbReference>
<keyword evidence="8 14" id="KW-0418">Kinase</keyword>
<feature type="active site" description="Proton acceptor; for phosphorylation activity. Proton donor; for dephosphorylation activity" evidence="14">
    <location>
        <position position="180"/>
    </location>
</feature>
<dbReference type="EMBL" id="JACOQI010000003">
    <property type="protein sequence ID" value="MBC5769605.1"/>
    <property type="molecule type" value="Genomic_DNA"/>
</dbReference>
<comment type="catalytic activity">
    <reaction evidence="1 14">
        <text>[HPr protein]-L-serine + ATP = [HPr protein]-O-phospho-L-serine + ADP + H(+)</text>
        <dbReference type="Rhea" id="RHEA:46600"/>
        <dbReference type="Rhea" id="RHEA-COMP:11602"/>
        <dbReference type="Rhea" id="RHEA-COMP:11603"/>
        <dbReference type="ChEBI" id="CHEBI:15378"/>
        <dbReference type="ChEBI" id="CHEBI:29999"/>
        <dbReference type="ChEBI" id="CHEBI:30616"/>
        <dbReference type="ChEBI" id="CHEBI:83421"/>
        <dbReference type="ChEBI" id="CHEBI:456216"/>
    </reaction>
</comment>
<dbReference type="InterPro" id="IPR028979">
    <property type="entry name" value="Ser_kin/Pase_Hpr-like_N_sf"/>
</dbReference>
<evidence type="ECO:0000256" key="6">
    <source>
        <dbReference type="ARBA" id="ARBA00022723"/>
    </source>
</evidence>
<feature type="active site" evidence="14">
    <location>
        <position position="141"/>
    </location>
</feature>
<feature type="binding site" evidence="14">
    <location>
        <begin position="156"/>
        <end position="163"/>
    </location>
    <ligand>
        <name>ATP</name>
        <dbReference type="ChEBI" id="CHEBI:30616"/>
    </ligand>
</feature>
<dbReference type="GO" id="GO:0006109">
    <property type="term" value="P:regulation of carbohydrate metabolic process"/>
    <property type="evidence" value="ECO:0007669"/>
    <property type="project" value="UniProtKB-UniRule"/>
</dbReference>
<keyword evidence="12 14" id="KW-0119">Carbohydrate metabolism</keyword>
<dbReference type="Proteomes" id="UP000620327">
    <property type="component" value="Unassembled WGS sequence"/>
</dbReference>
<evidence type="ECO:0000256" key="9">
    <source>
        <dbReference type="ARBA" id="ARBA00022840"/>
    </source>
</evidence>
<evidence type="ECO:0000256" key="14">
    <source>
        <dbReference type="HAMAP-Rule" id="MF_01249"/>
    </source>
</evidence>
<keyword evidence="6 14" id="KW-0479">Metal-binding</keyword>
<dbReference type="NCBIfam" id="TIGR00679">
    <property type="entry name" value="hpr-ser"/>
    <property type="match status" value="1"/>
</dbReference>
<dbReference type="GO" id="GO:0004712">
    <property type="term" value="F:protein serine/threonine/tyrosine kinase activity"/>
    <property type="evidence" value="ECO:0007669"/>
    <property type="project" value="UniProtKB-UniRule"/>
</dbReference>
<feature type="region of interest" description="Important for the catalytic mechanism of both phosphorylation and dephosphorylation" evidence="14">
    <location>
        <begin position="203"/>
        <end position="212"/>
    </location>
</feature>
<comment type="domain">
    <text evidence="14">The Walker A ATP-binding motif also binds Pi and PPi.</text>
</comment>
<evidence type="ECO:0000256" key="10">
    <source>
        <dbReference type="ARBA" id="ARBA00022842"/>
    </source>
</evidence>
<evidence type="ECO:0000256" key="2">
    <source>
        <dbReference type="ARBA" id="ARBA00001946"/>
    </source>
</evidence>
<evidence type="ECO:0000256" key="4">
    <source>
        <dbReference type="ARBA" id="ARBA00022527"/>
    </source>
</evidence>
<proteinExistence type="inferred from homology"/>
<dbReference type="HAMAP" id="MF_01249">
    <property type="entry name" value="HPr_kinase"/>
    <property type="match status" value="1"/>
</dbReference>
<reference evidence="17" key="1">
    <citation type="submission" date="2020-08" db="EMBL/GenBank/DDBJ databases">
        <title>Genome public.</title>
        <authorList>
            <person name="Liu C."/>
            <person name="Sun Q."/>
        </authorList>
    </citation>
    <scope>NUCLEOTIDE SEQUENCE</scope>
    <source>
        <strain evidence="17">BX15</strain>
    </source>
</reference>
<comment type="caution">
    <text evidence="17">The sequence shown here is derived from an EMBL/GenBank/DDBJ whole genome shotgun (WGS) entry which is preliminary data.</text>
</comment>
<dbReference type="PANTHER" id="PTHR30305:SF1">
    <property type="entry name" value="HPR KINASE_PHOSPHORYLASE"/>
    <property type="match status" value="1"/>
</dbReference>
<accession>A0A923MF72</accession>
<dbReference type="EC" id="2.7.4.-" evidence="14"/>
<dbReference type="Pfam" id="PF02603">
    <property type="entry name" value="Hpr_kinase_N"/>
    <property type="match status" value="1"/>
</dbReference>
<dbReference type="InterPro" id="IPR027417">
    <property type="entry name" value="P-loop_NTPase"/>
</dbReference>
<name>A0A923MF72_9FIRM</name>
<evidence type="ECO:0000256" key="12">
    <source>
        <dbReference type="ARBA" id="ARBA00023277"/>
    </source>
</evidence>
<dbReference type="GO" id="GO:0000287">
    <property type="term" value="F:magnesium ion binding"/>
    <property type="evidence" value="ECO:0007669"/>
    <property type="project" value="UniProtKB-UniRule"/>
</dbReference>
<feature type="binding site" evidence="14">
    <location>
        <position position="204"/>
    </location>
    <ligand>
        <name>Mg(2+)</name>
        <dbReference type="ChEBI" id="CHEBI:18420"/>
    </ligand>
</feature>
<dbReference type="RefSeq" id="WP_187013963.1">
    <property type="nucleotide sequence ID" value="NZ_JACOQI010000003.1"/>
</dbReference>
<organism evidence="17 18">
    <name type="scientific">Dysosmobacter segnis</name>
    <dbReference type="NCBI Taxonomy" id="2763042"/>
    <lineage>
        <taxon>Bacteria</taxon>
        <taxon>Bacillati</taxon>
        <taxon>Bacillota</taxon>
        <taxon>Clostridia</taxon>
        <taxon>Eubacteriales</taxon>
        <taxon>Oscillospiraceae</taxon>
        <taxon>Dysosmobacter</taxon>
    </lineage>
</organism>
<dbReference type="InterPro" id="IPR011126">
    <property type="entry name" value="Hpr_kin/Pase_Hpr_N"/>
</dbReference>
<dbReference type="Gene3D" id="3.40.1390.20">
    <property type="entry name" value="HprK N-terminal domain-like"/>
    <property type="match status" value="1"/>
</dbReference>
<keyword evidence="18" id="KW-1185">Reference proteome</keyword>
<dbReference type="InterPro" id="IPR003755">
    <property type="entry name" value="HPr(Ser)_kin/Pase"/>
</dbReference>
<feature type="region of interest" description="Important for the catalytic mechanism of dephosphorylation" evidence="14">
    <location>
        <begin position="266"/>
        <end position="271"/>
    </location>
</feature>
<feature type="active site" evidence="14">
    <location>
        <position position="245"/>
    </location>
</feature>
<sequence length="316" mass="35469">MSEKGTSLAQYVEHFGLEILNHGDTYETDKVESTNVNRPDLQILGLFDYFDARRIQVMGKAELTYIMKMSENRRTKVFDDLFSYTIPALVLARNMECPAECLQCARNHGRTLLRTTERTADFTSHTMEYLSKQLAPCITRHGVLLDIYGEGVMITGDSGVGKSESAIELIMRGHRLVADDAVEIRLVADQLIGTAPEVIRNYIELRGIGVIDVQQLFGMRAVMPESQIDLVVEFEPWDSSKAYDRLGIEDRFIDILGKQVPCVTLPIRPGRNLASIVEVAAMNNRHRRYGYNAAEELARKVDLHADLGSKSANQGT</sequence>
<keyword evidence="11 14" id="KW-0511">Multifunctional enzyme</keyword>
<comment type="similarity">
    <text evidence="3 14">Belongs to the HPrK/P family.</text>
</comment>
<dbReference type="Pfam" id="PF07475">
    <property type="entry name" value="Hpr_kinase_C"/>
    <property type="match status" value="1"/>
</dbReference>
<evidence type="ECO:0000256" key="8">
    <source>
        <dbReference type="ARBA" id="ARBA00022777"/>
    </source>
</evidence>
<evidence type="ECO:0000256" key="11">
    <source>
        <dbReference type="ARBA" id="ARBA00023268"/>
    </source>
</evidence>
<evidence type="ECO:0000256" key="5">
    <source>
        <dbReference type="ARBA" id="ARBA00022679"/>
    </source>
</evidence>
<comment type="miscellaneous">
    <text evidence="14">Both phosphorylation and phosphorolysis are carried out by the same active site and suggest a common mechanism for both reactions.</text>
</comment>
<keyword evidence="5 14" id="KW-0808">Transferase</keyword>
<comment type="catalytic activity">
    <reaction evidence="13 14">
        <text>[HPr protein]-O-phospho-L-serine + phosphate + H(+) = [HPr protein]-L-serine + diphosphate</text>
        <dbReference type="Rhea" id="RHEA:46604"/>
        <dbReference type="Rhea" id="RHEA-COMP:11602"/>
        <dbReference type="Rhea" id="RHEA-COMP:11603"/>
        <dbReference type="ChEBI" id="CHEBI:15378"/>
        <dbReference type="ChEBI" id="CHEBI:29999"/>
        <dbReference type="ChEBI" id="CHEBI:33019"/>
        <dbReference type="ChEBI" id="CHEBI:43474"/>
        <dbReference type="ChEBI" id="CHEBI:83421"/>
    </reaction>
</comment>
<evidence type="ECO:0000259" key="15">
    <source>
        <dbReference type="Pfam" id="PF02603"/>
    </source>
</evidence>
<keyword evidence="7 14" id="KW-0547">Nucleotide-binding</keyword>
<keyword evidence="9 14" id="KW-0067">ATP-binding</keyword>
<feature type="active site" evidence="14">
    <location>
        <position position="162"/>
    </location>
</feature>
<dbReference type="EC" id="2.7.11.-" evidence="14"/>